<feature type="transmembrane region" description="Helical" evidence="8">
    <location>
        <begin position="70"/>
        <end position="93"/>
    </location>
</feature>
<evidence type="ECO:0000259" key="9">
    <source>
        <dbReference type="PROSITE" id="PS50893"/>
    </source>
</evidence>
<dbReference type="InterPro" id="IPR011527">
    <property type="entry name" value="ABC1_TM_dom"/>
</dbReference>
<keyword evidence="5 8" id="KW-1133">Transmembrane helix</keyword>
<feature type="domain" description="ABC transmembrane type-1" evidence="10">
    <location>
        <begin position="70"/>
        <end position="351"/>
    </location>
</feature>
<name>A0ABT5C1B3_9BACT</name>
<gene>
    <name evidence="11" type="ORF">POL72_20865</name>
</gene>
<dbReference type="SUPFAM" id="SSF90123">
    <property type="entry name" value="ABC transporter transmembrane region"/>
    <property type="match status" value="1"/>
</dbReference>
<dbReference type="PANTHER" id="PTHR43394:SF1">
    <property type="entry name" value="ATP-BINDING CASSETTE SUB-FAMILY B MEMBER 10, MITOCHONDRIAL"/>
    <property type="match status" value="1"/>
</dbReference>
<feature type="transmembrane region" description="Helical" evidence="8">
    <location>
        <begin position="206"/>
        <end position="226"/>
    </location>
</feature>
<accession>A0ABT5C1B3</accession>
<evidence type="ECO:0000313" key="12">
    <source>
        <dbReference type="Proteomes" id="UP001217485"/>
    </source>
</evidence>
<dbReference type="EMBL" id="JAQNDK010000002">
    <property type="protein sequence ID" value="MDC0680206.1"/>
    <property type="molecule type" value="Genomic_DNA"/>
</dbReference>
<dbReference type="SUPFAM" id="SSF52540">
    <property type="entry name" value="P-loop containing nucleoside triphosphate hydrolases"/>
    <property type="match status" value="1"/>
</dbReference>
<dbReference type="InterPro" id="IPR036640">
    <property type="entry name" value="ABC1_TM_sf"/>
</dbReference>
<dbReference type="CDD" id="cd07346">
    <property type="entry name" value="ABC_6TM_exporters"/>
    <property type="match status" value="1"/>
</dbReference>
<keyword evidence="4 11" id="KW-0067">ATP-binding</keyword>
<dbReference type="InterPro" id="IPR039421">
    <property type="entry name" value="Type_1_exporter"/>
</dbReference>
<protein>
    <submittedName>
        <fullName evidence="11">ABC transporter ATP-binding protein</fullName>
    </submittedName>
</protein>
<keyword evidence="6 8" id="KW-0472">Membrane</keyword>
<proteinExistence type="predicted"/>
<evidence type="ECO:0000256" key="2">
    <source>
        <dbReference type="ARBA" id="ARBA00022692"/>
    </source>
</evidence>
<comment type="caution">
    <text evidence="11">The sequence shown here is derived from an EMBL/GenBank/DDBJ whole genome shotgun (WGS) entry which is preliminary data.</text>
</comment>
<dbReference type="PROSITE" id="PS50893">
    <property type="entry name" value="ABC_TRANSPORTER_2"/>
    <property type="match status" value="1"/>
</dbReference>
<dbReference type="PROSITE" id="PS50929">
    <property type="entry name" value="ABC_TM1F"/>
    <property type="match status" value="1"/>
</dbReference>
<reference evidence="11 12" key="1">
    <citation type="submission" date="2023-01" db="EMBL/GenBank/DDBJ databases">
        <title>Minimal conservation of predation-associated metabolite biosynthetic gene clusters underscores biosynthetic potential of Myxococcota including descriptions for ten novel species: Archangium lansinium sp. nov., Myxococcus landrumus sp. nov., Nannocystis bai.</title>
        <authorList>
            <person name="Ahearne A."/>
            <person name="Stevens C."/>
            <person name="Dowd S."/>
        </authorList>
    </citation>
    <scope>NUCLEOTIDE SEQUENCE [LARGE SCALE GENOMIC DNA]</scope>
    <source>
        <strain evidence="11 12">WIWO2</strain>
    </source>
</reference>
<sequence>MSRGVDAPSRPATTSGTARSAAEAAPIDVRLGLTRVALDDERDQHHRTLDLGLVRRVFAFTRPYARKRNALFALVVVRSIQLPILTWAVGAIISGPVARRDARATLLAVLGFAALVLFTEIVFHYRARLALELGEAVVFDMRDRLEAHLLRMPMRFFVKTKVGRLIGRMTSDIDAIRVAVQDVVFVSTVNLGTMAVAMALMAHAHWQLFLVVVAMVPVFWGLIVYFHKRLGAAHQRAQESFTRVTATLAESVTGVRVTQGFVRQDINGGLFRALIFDHSRYNMDAARHSAAFLPLLEFNGQLFLAVLVVAGGYQALHGAIELRVLVEFFFLANLLFNPIPVLGNQYNQALTAMAGAERLFRVLDTAPDWPDERGLPALPPVRGRVVFEGVHFAYDPGKPVLHGVDLVAEPGQMIALVGHTGSGKTSILNLLAKLYLPTAGSITVDGHDIAATSSASLRAQLGLVLQSNFLFSGTVLDNVRLGNPAATDAEIRDAARGLDVLDMLDALPDGLRTEVGERGTALSLGQRQIVCFLRAMVVSPRIVLLDEATSAVDALTEARLQAALGKLLRGRTSFVVAHRLSTIRHADRVVVLDHGRVVEQGTHAELLARGGAFAALHRELVHEGPAPVEGARGVRRSGDL</sequence>
<evidence type="ECO:0000256" key="6">
    <source>
        <dbReference type="ARBA" id="ARBA00023136"/>
    </source>
</evidence>
<feature type="region of interest" description="Disordered" evidence="7">
    <location>
        <begin position="1"/>
        <end position="23"/>
    </location>
</feature>
<keyword evidence="2 8" id="KW-0812">Transmembrane</keyword>
<keyword evidence="12" id="KW-1185">Reference proteome</keyword>
<evidence type="ECO:0000256" key="8">
    <source>
        <dbReference type="SAM" id="Phobius"/>
    </source>
</evidence>
<dbReference type="InterPro" id="IPR027417">
    <property type="entry name" value="P-loop_NTPase"/>
</dbReference>
<dbReference type="Gene3D" id="3.40.50.300">
    <property type="entry name" value="P-loop containing nucleotide triphosphate hydrolases"/>
    <property type="match status" value="1"/>
</dbReference>
<evidence type="ECO:0000256" key="3">
    <source>
        <dbReference type="ARBA" id="ARBA00022741"/>
    </source>
</evidence>
<dbReference type="GO" id="GO:0005524">
    <property type="term" value="F:ATP binding"/>
    <property type="evidence" value="ECO:0007669"/>
    <property type="project" value="UniProtKB-KW"/>
</dbReference>
<dbReference type="Proteomes" id="UP001217485">
    <property type="component" value="Unassembled WGS sequence"/>
</dbReference>
<dbReference type="PANTHER" id="PTHR43394">
    <property type="entry name" value="ATP-DEPENDENT PERMEASE MDL1, MITOCHONDRIAL"/>
    <property type="match status" value="1"/>
</dbReference>
<dbReference type="Pfam" id="PF00005">
    <property type="entry name" value="ABC_tran"/>
    <property type="match status" value="1"/>
</dbReference>
<feature type="transmembrane region" description="Helical" evidence="8">
    <location>
        <begin position="105"/>
        <end position="123"/>
    </location>
</feature>
<evidence type="ECO:0000259" key="10">
    <source>
        <dbReference type="PROSITE" id="PS50929"/>
    </source>
</evidence>
<organism evidence="11 12">
    <name type="scientific">Sorangium atrum</name>
    <dbReference type="NCBI Taxonomy" id="2995308"/>
    <lineage>
        <taxon>Bacteria</taxon>
        <taxon>Pseudomonadati</taxon>
        <taxon>Myxococcota</taxon>
        <taxon>Polyangia</taxon>
        <taxon>Polyangiales</taxon>
        <taxon>Polyangiaceae</taxon>
        <taxon>Sorangium</taxon>
    </lineage>
</organism>
<dbReference type="Pfam" id="PF00664">
    <property type="entry name" value="ABC_membrane"/>
    <property type="match status" value="1"/>
</dbReference>
<dbReference type="InterPro" id="IPR003439">
    <property type="entry name" value="ABC_transporter-like_ATP-bd"/>
</dbReference>
<comment type="subcellular location">
    <subcellularLocation>
        <location evidence="1">Cell membrane</location>
        <topology evidence="1">Multi-pass membrane protein</topology>
    </subcellularLocation>
</comment>
<evidence type="ECO:0000256" key="1">
    <source>
        <dbReference type="ARBA" id="ARBA00004651"/>
    </source>
</evidence>
<feature type="transmembrane region" description="Helical" evidence="8">
    <location>
        <begin position="290"/>
        <end position="313"/>
    </location>
</feature>
<dbReference type="InterPro" id="IPR003593">
    <property type="entry name" value="AAA+_ATPase"/>
</dbReference>
<evidence type="ECO:0000256" key="7">
    <source>
        <dbReference type="SAM" id="MobiDB-lite"/>
    </source>
</evidence>
<dbReference type="SMART" id="SM00382">
    <property type="entry name" value="AAA"/>
    <property type="match status" value="1"/>
</dbReference>
<dbReference type="RefSeq" id="WP_272097240.1">
    <property type="nucleotide sequence ID" value="NZ_JAQNDK010000002.1"/>
</dbReference>
<dbReference type="Gene3D" id="1.20.1560.10">
    <property type="entry name" value="ABC transporter type 1, transmembrane domain"/>
    <property type="match status" value="1"/>
</dbReference>
<feature type="domain" description="ABC transporter" evidence="9">
    <location>
        <begin position="385"/>
        <end position="619"/>
    </location>
</feature>
<keyword evidence="3" id="KW-0547">Nucleotide-binding</keyword>
<evidence type="ECO:0000313" key="11">
    <source>
        <dbReference type="EMBL" id="MDC0680206.1"/>
    </source>
</evidence>
<evidence type="ECO:0000256" key="5">
    <source>
        <dbReference type="ARBA" id="ARBA00022989"/>
    </source>
</evidence>
<evidence type="ECO:0000256" key="4">
    <source>
        <dbReference type="ARBA" id="ARBA00022840"/>
    </source>
</evidence>
<feature type="transmembrane region" description="Helical" evidence="8">
    <location>
        <begin position="178"/>
        <end position="200"/>
    </location>
</feature>